<accession>A0A7C5VG84</accession>
<evidence type="ECO:0000313" key="2">
    <source>
        <dbReference type="EMBL" id="HHM68029.1"/>
    </source>
</evidence>
<protein>
    <submittedName>
        <fullName evidence="2">Uncharacterized protein</fullName>
    </submittedName>
</protein>
<proteinExistence type="predicted"/>
<name>A0A7C5VG84_9DEIN</name>
<dbReference type="EMBL" id="DRXE01000185">
    <property type="protein sequence ID" value="HHM68029.1"/>
    <property type="molecule type" value="Genomic_DNA"/>
</dbReference>
<comment type="caution">
    <text evidence="2">The sequence shown here is derived from an EMBL/GenBank/DDBJ whole genome shotgun (WGS) entry which is preliminary data.</text>
</comment>
<dbReference type="AlphaFoldDB" id="A0A7C5VG84"/>
<keyword evidence="1" id="KW-0732">Signal</keyword>
<reference evidence="2" key="1">
    <citation type="journal article" date="2020" name="mSystems">
        <title>Genome- and Community-Level Interaction Insights into Carbon Utilization and Element Cycling Functions of Hydrothermarchaeota in Hydrothermal Sediment.</title>
        <authorList>
            <person name="Zhou Z."/>
            <person name="Liu Y."/>
            <person name="Xu W."/>
            <person name="Pan J."/>
            <person name="Luo Z.H."/>
            <person name="Li M."/>
        </authorList>
    </citation>
    <scope>NUCLEOTIDE SEQUENCE [LARGE SCALE GENOMIC DNA]</scope>
    <source>
        <strain evidence="2">SpSt-1071</strain>
    </source>
</reference>
<organism evidence="2">
    <name type="scientific">Thermus caliditerrae</name>
    <dbReference type="NCBI Taxonomy" id="1330700"/>
    <lineage>
        <taxon>Bacteria</taxon>
        <taxon>Thermotogati</taxon>
        <taxon>Deinococcota</taxon>
        <taxon>Deinococci</taxon>
        <taxon>Thermales</taxon>
        <taxon>Thermaceae</taxon>
        <taxon>Thermus</taxon>
    </lineage>
</organism>
<gene>
    <name evidence="2" type="ORF">ENM28_04840</name>
</gene>
<sequence length="239" mass="26818">MREALLKPLKLAAILLLLAAPVLAYGTPEEEQMRQTIEQFMKQYDPNRSYGTPSSSGTYSQGSDLLSLFIKAYNIARQFIRNLPPIYLEDVTDVYAIRNKILDRSTYELTLVSGKVAKLPGAVVSAIQERAFIPDRTYPSIKINWAMPKEDLAPYKAWEKRQGLRAELYLVARGEDATMDALGITEALGFGFMMLNSDLYLFTANGYFFKVQPGPAGAFIPWFKLAMNQIQAAKAREGQ</sequence>
<feature type="signal peptide" evidence="1">
    <location>
        <begin position="1"/>
        <end position="24"/>
    </location>
</feature>
<evidence type="ECO:0000256" key="1">
    <source>
        <dbReference type="SAM" id="SignalP"/>
    </source>
</evidence>
<feature type="chain" id="PRO_5027624148" evidence="1">
    <location>
        <begin position="25"/>
        <end position="239"/>
    </location>
</feature>